<dbReference type="PANTHER" id="PTHR33175">
    <property type="entry name" value="DNA-BINDING PROTEIN HU"/>
    <property type="match status" value="1"/>
</dbReference>
<dbReference type="GO" id="GO:0042802">
    <property type="term" value="F:identical protein binding"/>
    <property type="evidence" value="ECO:0007669"/>
    <property type="project" value="UniProtKB-ARBA"/>
</dbReference>
<comment type="similarity">
    <text evidence="1 4">Belongs to the bacterial histone-like protein family.</text>
</comment>
<dbReference type="Pfam" id="PF00216">
    <property type="entry name" value="Bac_DNA_binding"/>
    <property type="match status" value="1"/>
</dbReference>
<evidence type="ECO:0000313" key="6">
    <source>
        <dbReference type="Proteomes" id="UP000295008"/>
    </source>
</evidence>
<dbReference type="GO" id="GO:1990103">
    <property type="term" value="C:DnaA-HU complex"/>
    <property type="evidence" value="ECO:0007669"/>
    <property type="project" value="UniProtKB-ARBA"/>
</dbReference>
<evidence type="ECO:0000256" key="4">
    <source>
        <dbReference type="RuleBase" id="RU003939"/>
    </source>
</evidence>
<dbReference type="InterPro" id="IPR010992">
    <property type="entry name" value="IHF-like_DNA-bd_dom_sf"/>
</dbReference>
<proteinExistence type="inferred from homology"/>
<dbReference type="GO" id="GO:0003677">
    <property type="term" value="F:DNA binding"/>
    <property type="evidence" value="ECO:0007669"/>
    <property type="project" value="UniProtKB-KW"/>
</dbReference>
<dbReference type="GO" id="GO:0005829">
    <property type="term" value="C:cytosol"/>
    <property type="evidence" value="ECO:0007669"/>
    <property type="project" value="TreeGrafter"/>
</dbReference>
<protein>
    <submittedName>
        <fullName evidence="5">Nucleoid protein Hbs</fullName>
    </submittedName>
</protein>
<dbReference type="RefSeq" id="WP_132015185.1">
    <property type="nucleotide sequence ID" value="NZ_SLUN01000019.1"/>
</dbReference>
<dbReference type="GO" id="GO:1990178">
    <property type="term" value="C:HU-DNA complex"/>
    <property type="evidence" value="ECO:0007669"/>
    <property type="project" value="UniProtKB-ARBA"/>
</dbReference>
<dbReference type="PANTHER" id="PTHR33175:SF3">
    <property type="entry name" value="DNA-BINDING PROTEIN HU-BETA"/>
    <property type="match status" value="1"/>
</dbReference>
<accession>A0A4V2QDF6</accession>
<dbReference type="FunFam" id="4.10.520.10:FF:000001">
    <property type="entry name" value="DNA-binding protein HU"/>
    <property type="match status" value="1"/>
</dbReference>
<dbReference type="SMART" id="SM00411">
    <property type="entry name" value="BHL"/>
    <property type="match status" value="1"/>
</dbReference>
<dbReference type="InterPro" id="IPR000119">
    <property type="entry name" value="Hist_DNA-bd"/>
</dbReference>
<sequence>MTKTELIDKVAEKSGLTKKDSGKAIDAVINAMTQALSKGEKVQLVGFGSFEVRKREARKGRNPQTGAEIKIAARKVPVFKAGKALKDAVGKK</sequence>
<keyword evidence="3" id="KW-0238">DNA-binding</keyword>
<keyword evidence="6" id="KW-1185">Reference proteome</keyword>
<keyword evidence="2" id="KW-0226">DNA condensation</keyword>
<evidence type="ECO:0000256" key="1">
    <source>
        <dbReference type="ARBA" id="ARBA00010529"/>
    </source>
</evidence>
<dbReference type="CDD" id="cd13831">
    <property type="entry name" value="HU"/>
    <property type="match status" value="1"/>
</dbReference>
<dbReference type="GO" id="GO:0030261">
    <property type="term" value="P:chromosome condensation"/>
    <property type="evidence" value="ECO:0007669"/>
    <property type="project" value="UniProtKB-KW"/>
</dbReference>
<evidence type="ECO:0000313" key="5">
    <source>
        <dbReference type="EMBL" id="TCL64237.1"/>
    </source>
</evidence>
<dbReference type="SUPFAM" id="SSF47729">
    <property type="entry name" value="IHF-like DNA-binding proteins"/>
    <property type="match status" value="1"/>
</dbReference>
<dbReference type="Proteomes" id="UP000295008">
    <property type="component" value="Unassembled WGS sequence"/>
</dbReference>
<dbReference type="EMBL" id="SLUN01000019">
    <property type="protein sequence ID" value="TCL64237.1"/>
    <property type="molecule type" value="Genomic_DNA"/>
</dbReference>
<dbReference type="OrthoDB" id="9799835at2"/>
<name>A0A4V2QDF6_HYDET</name>
<dbReference type="InterPro" id="IPR020816">
    <property type="entry name" value="Histone-like_DNA-bd_CS"/>
</dbReference>
<dbReference type="PROSITE" id="PS00045">
    <property type="entry name" value="HISTONE_LIKE"/>
    <property type="match status" value="1"/>
</dbReference>
<organism evidence="5 6">
    <name type="scientific">Hydrogenispora ethanolica</name>
    <dbReference type="NCBI Taxonomy" id="1082276"/>
    <lineage>
        <taxon>Bacteria</taxon>
        <taxon>Bacillati</taxon>
        <taxon>Bacillota</taxon>
        <taxon>Hydrogenispora</taxon>
    </lineage>
</organism>
<comment type="caution">
    <text evidence="5">The sequence shown here is derived from an EMBL/GenBank/DDBJ whole genome shotgun (WGS) entry which is preliminary data.</text>
</comment>
<dbReference type="AlphaFoldDB" id="A0A4V2QDF6"/>
<dbReference type="PRINTS" id="PR01727">
    <property type="entry name" value="DNABINDINGHU"/>
</dbReference>
<evidence type="ECO:0000256" key="2">
    <source>
        <dbReference type="ARBA" id="ARBA00023067"/>
    </source>
</evidence>
<dbReference type="GO" id="GO:0030527">
    <property type="term" value="F:structural constituent of chromatin"/>
    <property type="evidence" value="ECO:0007669"/>
    <property type="project" value="InterPro"/>
</dbReference>
<dbReference type="GO" id="GO:0010467">
    <property type="term" value="P:gene expression"/>
    <property type="evidence" value="ECO:0007669"/>
    <property type="project" value="UniProtKB-ARBA"/>
</dbReference>
<reference evidence="5 6" key="1">
    <citation type="submission" date="2019-03" db="EMBL/GenBank/DDBJ databases">
        <title>Genomic Encyclopedia of Type Strains, Phase IV (KMG-IV): sequencing the most valuable type-strain genomes for metagenomic binning, comparative biology and taxonomic classification.</title>
        <authorList>
            <person name="Goeker M."/>
        </authorList>
    </citation>
    <scope>NUCLEOTIDE SEQUENCE [LARGE SCALE GENOMIC DNA]</scope>
    <source>
        <strain evidence="5 6">LX-B</strain>
    </source>
</reference>
<dbReference type="GO" id="GO:0006270">
    <property type="term" value="P:DNA replication initiation"/>
    <property type="evidence" value="ECO:0007669"/>
    <property type="project" value="UniProtKB-ARBA"/>
</dbReference>
<evidence type="ECO:0000256" key="3">
    <source>
        <dbReference type="ARBA" id="ARBA00023125"/>
    </source>
</evidence>
<gene>
    <name evidence="5" type="ORF">EDC14_101943</name>
</gene>
<dbReference type="Gene3D" id="4.10.520.10">
    <property type="entry name" value="IHF-like DNA-binding proteins"/>
    <property type="match status" value="1"/>
</dbReference>